<feature type="compositionally biased region" description="Low complexity" evidence="9">
    <location>
        <begin position="290"/>
        <end position="304"/>
    </location>
</feature>
<sequence length="619" mass="67886">MTDPSKAESEQVFKVLRMQKGNRMCFDCQARNPTWSSVTFGVYICLDCSSVHRNMGVHISFVRSTNLDSWQLNQLRTMKVGGNTSATEFFTRHGAAALLTDADTKKKYSSRAAELYKEELARRVKEDAVNFPARVVVDGVDASPASAEVTQGEDDFFSSWEKPAIPKTTTSSAPTSPPVIGRPASTGPVASRTATSSSLRSNSSTSINGPPKFGATRLTSSTSAIGSSATSISQKKSKLGGLGAKKASTPIDFAEAERKAAEEAERIKQLGYDRLREEEEERAQKEAEKAASQTKAKATDAAVKVSTVQGKVDLQKGNSQDLERLGMGFRKLGFGAVPTASSTSSTARSSPANDDAPTTARDKFGNQKAISSDMYFGRKDYDPSFVSESQARLQNFQGATSISSSQYFGRDEEEELERASSDGGMLGDGSLANLELAAKDVMARVMANQDVQNVGESIRSGALKNRQGKTRLSKWYVPYDDDEKVRLRGEVHRLVAPRDQKHQSNFVEFKNYKIVYRRYAGLFFCVCVDANDNELAYLEAIHLFVEILGGQHTCISPPGYHLLASIYSDSFFDNVCELDLVFNFYKVYAILDEIFLAGEIEETSKDVVLSRLEALEKLE</sequence>
<dbReference type="InterPro" id="IPR011012">
    <property type="entry name" value="Longin-like_dom_sf"/>
</dbReference>
<keyword evidence="1" id="KW-0343">GTPase activation</keyword>
<feature type="region of interest" description="Disordered" evidence="9">
    <location>
        <begin position="338"/>
        <end position="366"/>
    </location>
</feature>
<dbReference type="Pfam" id="PF01217">
    <property type="entry name" value="Clat_adaptor_s"/>
    <property type="match status" value="2"/>
</dbReference>
<dbReference type="InterPro" id="IPR038508">
    <property type="entry name" value="ArfGAP_dom_sf"/>
</dbReference>
<dbReference type="FunFam" id="1.10.220.150:FF:000004">
    <property type="entry name" value="Putative ADP-ribosylation factor GTPase-activating protein 2"/>
    <property type="match status" value="1"/>
</dbReference>
<dbReference type="Gene3D" id="1.10.220.150">
    <property type="entry name" value="Arf GTPase activating protein"/>
    <property type="match status" value="1"/>
</dbReference>
<dbReference type="CDD" id="cd08831">
    <property type="entry name" value="ArfGap_ArfGap2_3_like"/>
    <property type="match status" value="1"/>
</dbReference>
<dbReference type="CDD" id="cd14833">
    <property type="entry name" value="AP2_sigma"/>
    <property type="match status" value="1"/>
</dbReference>
<dbReference type="GO" id="GO:0000139">
    <property type="term" value="C:Golgi membrane"/>
    <property type="evidence" value="ECO:0007669"/>
    <property type="project" value="GOC"/>
</dbReference>
<evidence type="ECO:0000256" key="7">
    <source>
        <dbReference type="ARBA" id="ARBA00034519"/>
    </source>
</evidence>
<dbReference type="STRING" id="180088.A0A1J8QH50"/>
<organism evidence="11 12">
    <name type="scientific">Rhizopogon vesiculosus</name>
    <dbReference type="NCBI Taxonomy" id="180088"/>
    <lineage>
        <taxon>Eukaryota</taxon>
        <taxon>Fungi</taxon>
        <taxon>Dikarya</taxon>
        <taxon>Basidiomycota</taxon>
        <taxon>Agaricomycotina</taxon>
        <taxon>Agaricomycetes</taxon>
        <taxon>Agaricomycetidae</taxon>
        <taxon>Boletales</taxon>
        <taxon>Suillineae</taxon>
        <taxon>Rhizopogonaceae</taxon>
        <taxon>Rhizopogon</taxon>
    </lineage>
</organism>
<dbReference type="EMBL" id="LVVM01005256">
    <property type="protein sequence ID" value="OJA11060.1"/>
    <property type="molecule type" value="Genomic_DNA"/>
</dbReference>
<protein>
    <recommendedName>
        <fullName evidence="6">Adaptin small chain</fullName>
    </recommendedName>
</protein>
<feature type="region of interest" description="Disordered" evidence="9">
    <location>
        <begin position="272"/>
        <end position="304"/>
    </location>
</feature>
<dbReference type="InterPro" id="IPR027156">
    <property type="entry name" value="APS2"/>
</dbReference>
<dbReference type="PROSITE" id="PS50115">
    <property type="entry name" value="ARFGAP"/>
    <property type="match status" value="1"/>
</dbReference>
<comment type="caution">
    <text evidence="11">The sequence shown here is derived from an EMBL/GenBank/DDBJ whole genome shotgun (WGS) entry which is preliminary data.</text>
</comment>
<keyword evidence="12" id="KW-1185">Reference proteome</keyword>
<evidence type="ECO:0000256" key="8">
    <source>
        <dbReference type="PROSITE-ProRule" id="PRU00288"/>
    </source>
</evidence>
<dbReference type="SUPFAM" id="SSF57863">
    <property type="entry name" value="ArfGap/RecO-like zinc finger"/>
    <property type="match status" value="1"/>
</dbReference>
<feature type="domain" description="Arf-GAP" evidence="10">
    <location>
        <begin position="10"/>
        <end position="130"/>
    </location>
</feature>
<dbReference type="PANTHER" id="PTHR45686:SF4">
    <property type="entry name" value="ADP-RIBOSYLATION FACTOR GTPASE ACTIVATING PROTEIN 3, ISOFORM H"/>
    <property type="match status" value="1"/>
</dbReference>
<gene>
    <name evidence="11" type="ORF">AZE42_07172</name>
</gene>
<dbReference type="PANTHER" id="PTHR45686">
    <property type="entry name" value="ADP-RIBOSYLATION FACTOR GTPASE ACTIVATING PROTEIN 3, ISOFORM H-RELATED"/>
    <property type="match status" value="1"/>
</dbReference>
<keyword evidence="2" id="KW-0479">Metal-binding</keyword>
<dbReference type="GO" id="GO:0035615">
    <property type="term" value="F:clathrin adaptor activity"/>
    <property type="evidence" value="ECO:0007669"/>
    <property type="project" value="InterPro"/>
</dbReference>
<feature type="compositionally biased region" description="Low complexity" evidence="9">
    <location>
        <begin position="190"/>
        <end position="206"/>
    </location>
</feature>
<comment type="function">
    <text evidence="5">Component of the adaptor complexes which link clathrin to receptors in coated vesicles. Clathrin-associated protein complexes are believed to interact with the cytoplasmic tails of membrane proteins, leading to their selection and concentration.</text>
</comment>
<dbReference type="OrthoDB" id="983479at2759"/>
<evidence type="ECO:0000256" key="5">
    <source>
        <dbReference type="ARBA" id="ARBA00025487"/>
    </source>
</evidence>
<dbReference type="Pfam" id="PF01412">
    <property type="entry name" value="ArfGap"/>
    <property type="match status" value="1"/>
</dbReference>
<evidence type="ECO:0000256" key="2">
    <source>
        <dbReference type="ARBA" id="ARBA00022723"/>
    </source>
</evidence>
<proteinExistence type="predicted"/>
<evidence type="ECO:0000313" key="11">
    <source>
        <dbReference type="EMBL" id="OJA11060.1"/>
    </source>
</evidence>
<keyword evidence="4" id="KW-0862">Zinc</keyword>
<feature type="compositionally biased region" description="Low complexity" evidence="9">
    <location>
        <begin position="338"/>
        <end position="352"/>
    </location>
</feature>
<feature type="compositionally biased region" description="Basic and acidic residues" evidence="9">
    <location>
        <begin position="272"/>
        <end position="289"/>
    </location>
</feature>
<keyword evidence="3 8" id="KW-0863">Zinc-finger</keyword>
<dbReference type="SMART" id="SM00105">
    <property type="entry name" value="ArfGap"/>
    <property type="match status" value="1"/>
</dbReference>
<dbReference type="GO" id="GO:0030122">
    <property type="term" value="C:AP-2 adaptor complex"/>
    <property type="evidence" value="ECO:0007669"/>
    <property type="project" value="InterPro"/>
</dbReference>
<dbReference type="SUPFAM" id="SSF64356">
    <property type="entry name" value="SNARE-like"/>
    <property type="match status" value="1"/>
</dbReference>
<evidence type="ECO:0000256" key="4">
    <source>
        <dbReference type="ARBA" id="ARBA00022833"/>
    </source>
</evidence>
<dbReference type="Proteomes" id="UP000183567">
    <property type="component" value="Unassembled WGS sequence"/>
</dbReference>
<evidence type="ECO:0000256" key="1">
    <source>
        <dbReference type="ARBA" id="ARBA00022468"/>
    </source>
</evidence>
<evidence type="ECO:0000256" key="6">
    <source>
        <dbReference type="ARBA" id="ARBA00030104"/>
    </source>
</evidence>
<accession>A0A1J8QH50</accession>
<feature type="region of interest" description="Disordered" evidence="9">
    <location>
        <begin position="147"/>
        <end position="245"/>
    </location>
</feature>
<evidence type="ECO:0000256" key="9">
    <source>
        <dbReference type="SAM" id="MobiDB-lite"/>
    </source>
</evidence>
<dbReference type="InterPro" id="IPR001164">
    <property type="entry name" value="ArfGAP_dom"/>
</dbReference>
<reference evidence="11 12" key="1">
    <citation type="submission" date="2016-03" db="EMBL/GenBank/DDBJ databases">
        <title>Comparative genomics of the ectomycorrhizal sister species Rhizopogon vinicolor and Rhizopogon vesiculosus (Basidiomycota: Boletales) reveals a divergence of the mating type B locus.</title>
        <authorList>
            <person name="Mujic A.B."/>
            <person name="Kuo A."/>
            <person name="Tritt A."/>
            <person name="Lipzen A."/>
            <person name="Chen C."/>
            <person name="Johnson J."/>
            <person name="Sharma A."/>
            <person name="Barry K."/>
            <person name="Grigoriev I.V."/>
            <person name="Spatafora J.W."/>
        </authorList>
    </citation>
    <scope>NUCLEOTIDE SEQUENCE [LARGE SCALE GENOMIC DNA]</scope>
    <source>
        <strain evidence="11 12">AM-OR11-056</strain>
    </source>
</reference>
<dbReference type="GO" id="GO:0005096">
    <property type="term" value="F:GTPase activator activity"/>
    <property type="evidence" value="ECO:0007669"/>
    <property type="project" value="UniProtKB-KW"/>
</dbReference>
<evidence type="ECO:0000259" key="10">
    <source>
        <dbReference type="PROSITE" id="PS50115"/>
    </source>
</evidence>
<feature type="compositionally biased region" description="Low complexity" evidence="9">
    <location>
        <begin position="219"/>
        <end position="233"/>
    </location>
</feature>
<dbReference type="PRINTS" id="PR00405">
    <property type="entry name" value="REVINTRACTNG"/>
</dbReference>
<evidence type="ECO:0000256" key="3">
    <source>
        <dbReference type="ARBA" id="ARBA00022771"/>
    </source>
</evidence>
<comment type="subunit">
    <text evidence="7">Adaptor protein complex 2 (AP-2) is a heterotetramer composed of two large adaptins (alpha-type subunit apl3 and beta-type subunit apl1), a medium chain (mu-type subunit apm4) and a small adaptin (sigma-type subunit aps2).</text>
</comment>
<dbReference type="InterPro" id="IPR022775">
    <property type="entry name" value="AP_mu_sigma_su"/>
</dbReference>
<dbReference type="AlphaFoldDB" id="A0A1J8QH50"/>
<dbReference type="InterPro" id="IPR037278">
    <property type="entry name" value="ARFGAP/RecO"/>
</dbReference>
<evidence type="ECO:0000313" key="12">
    <source>
        <dbReference type="Proteomes" id="UP000183567"/>
    </source>
</evidence>
<name>A0A1J8QH50_9AGAM</name>
<dbReference type="GO" id="GO:0072583">
    <property type="term" value="P:clathrin-dependent endocytosis"/>
    <property type="evidence" value="ECO:0007669"/>
    <property type="project" value="InterPro"/>
</dbReference>
<dbReference type="Gene3D" id="3.30.450.60">
    <property type="match status" value="1"/>
</dbReference>
<dbReference type="GO" id="GO:0008270">
    <property type="term" value="F:zinc ion binding"/>
    <property type="evidence" value="ECO:0007669"/>
    <property type="project" value="UniProtKB-KW"/>
</dbReference>
<dbReference type="GO" id="GO:0048205">
    <property type="term" value="P:COPI coating of Golgi vesicle"/>
    <property type="evidence" value="ECO:0007669"/>
    <property type="project" value="TreeGrafter"/>
</dbReference>